<dbReference type="InterPro" id="IPR005528">
    <property type="entry name" value="ChpA-H"/>
</dbReference>
<dbReference type="PROSITE" id="PS51884">
    <property type="entry name" value="CHAPLIN"/>
    <property type="match status" value="5"/>
</dbReference>
<keyword evidence="5" id="KW-1133">Transmembrane helix</keyword>
<keyword evidence="3" id="KW-0034">Amyloid</keyword>
<dbReference type="EMBL" id="JBHSBM010000009">
    <property type="protein sequence ID" value="MFC4057232.1"/>
    <property type="molecule type" value="Genomic_DNA"/>
</dbReference>
<keyword evidence="2" id="KW-0130">Cell adhesion</keyword>
<accession>A0ABV8HZ74</accession>
<feature type="region of interest" description="Disordered" evidence="4">
    <location>
        <begin position="69"/>
        <end position="89"/>
    </location>
</feature>
<feature type="domain" description="Chaplin" evidence="7">
    <location>
        <begin position="34"/>
        <end position="74"/>
    </location>
</feature>
<keyword evidence="5" id="KW-0472">Membrane</keyword>
<evidence type="ECO:0000256" key="1">
    <source>
        <dbReference type="ARBA" id="ARBA00022512"/>
    </source>
</evidence>
<feature type="transmembrane region" description="Helical" evidence="5">
    <location>
        <begin position="410"/>
        <end position="430"/>
    </location>
</feature>
<evidence type="ECO:0000256" key="6">
    <source>
        <dbReference type="SAM" id="SignalP"/>
    </source>
</evidence>
<keyword evidence="5" id="KW-0812">Transmembrane</keyword>
<dbReference type="Pfam" id="PF03777">
    <property type="entry name" value="ChpA-C"/>
    <property type="match status" value="5"/>
</dbReference>
<comment type="caution">
    <text evidence="8">The sequence shown here is derived from an EMBL/GenBank/DDBJ whole genome shotgun (WGS) entry which is preliminary data.</text>
</comment>
<evidence type="ECO:0000259" key="7">
    <source>
        <dbReference type="PROSITE" id="PS51884"/>
    </source>
</evidence>
<evidence type="ECO:0000256" key="3">
    <source>
        <dbReference type="ARBA" id="ARBA00023087"/>
    </source>
</evidence>
<feature type="domain" description="Chaplin" evidence="7">
    <location>
        <begin position="146"/>
        <end position="186"/>
    </location>
</feature>
<evidence type="ECO:0000256" key="5">
    <source>
        <dbReference type="SAM" id="Phobius"/>
    </source>
</evidence>
<dbReference type="RefSeq" id="WP_377285186.1">
    <property type="nucleotide sequence ID" value="NZ_JBHSBM010000009.1"/>
</dbReference>
<feature type="domain" description="Chaplin" evidence="7">
    <location>
        <begin position="273"/>
        <end position="313"/>
    </location>
</feature>
<dbReference type="Proteomes" id="UP001595850">
    <property type="component" value="Unassembled WGS sequence"/>
</dbReference>
<feature type="domain" description="Chaplin" evidence="7">
    <location>
        <begin position="90"/>
        <end position="130"/>
    </location>
</feature>
<evidence type="ECO:0000313" key="8">
    <source>
        <dbReference type="EMBL" id="MFC4057232.1"/>
    </source>
</evidence>
<feature type="region of interest" description="Disordered" evidence="4">
    <location>
        <begin position="316"/>
        <end position="381"/>
    </location>
</feature>
<feature type="signal peptide" evidence="6">
    <location>
        <begin position="1"/>
        <end position="28"/>
    </location>
</feature>
<keyword evidence="1" id="KW-0134">Cell wall</keyword>
<sequence length="441" mass="41216">MRTWVKRTSPAALLALGALSLGSGTAYADDTSGNGSILGGNQLSIPITLPIDISGNAVSVIGKSAAHSEGGASVQQSGQGGAGGNRTSGDGSILGGNQVVAPITAPVNVCGNAVAVIGGAKAGCKGGASVKQSGQGGAGGNRTSGNGSILGGNQVVAPITAPVNVCGNSVGAVLGGAFAGCKGGAEVTDGGKKPGHAYHNGHGGGSGAGGNRTSGNGSILGGNQVVAPITAPVNVCGNSVGAVLGGAFAGCKGGASVKQSGKGGAGGNRTSGNGSILSGNQVVAPITAVVNVCGNAVAVLGDAAAGCLGGANVGGPDHGKGHHKPGKPHGKHSAGLLPALPVVPSLNNGQGADRQSAAPAAAGVPGLSEAPGRPGSSLPSTADLTKAVPVGDIGLMSAARPAGVTGMTSGSLLALVLGGMAAASATLFSLTRRVRTGRHHG</sequence>
<keyword evidence="1" id="KW-0964">Secreted</keyword>
<keyword evidence="6" id="KW-0732">Signal</keyword>
<keyword evidence="9" id="KW-1185">Reference proteome</keyword>
<proteinExistence type="predicted"/>
<organism evidence="8 9">
    <name type="scientific">Planomonospora corallina</name>
    <dbReference type="NCBI Taxonomy" id="1806052"/>
    <lineage>
        <taxon>Bacteria</taxon>
        <taxon>Bacillati</taxon>
        <taxon>Actinomycetota</taxon>
        <taxon>Actinomycetes</taxon>
        <taxon>Streptosporangiales</taxon>
        <taxon>Streptosporangiaceae</taxon>
        <taxon>Planomonospora</taxon>
    </lineage>
</organism>
<feature type="domain" description="Chaplin" evidence="7">
    <location>
        <begin position="216"/>
        <end position="256"/>
    </location>
</feature>
<reference evidence="9" key="1">
    <citation type="journal article" date="2019" name="Int. J. Syst. Evol. Microbiol.">
        <title>The Global Catalogue of Microorganisms (GCM) 10K type strain sequencing project: providing services to taxonomists for standard genome sequencing and annotation.</title>
        <authorList>
            <consortium name="The Broad Institute Genomics Platform"/>
            <consortium name="The Broad Institute Genome Sequencing Center for Infectious Disease"/>
            <person name="Wu L."/>
            <person name="Ma J."/>
        </authorList>
    </citation>
    <scope>NUCLEOTIDE SEQUENCE [LARGE SCALE GENOMIC DNA]</scope>
    <source>
        <strain evidence="9">TBRC 4489</strain>
    </source>
</reference>
<evidence type="ECO:0000256" key="4">
    <source>
        <dbReference type="SAM" id="MobiDB-lite"/>
    </source>
</evidence>
<protein>
    <submittedName>
        <fullName evidence="8">Chaplin family protein</fullName>
    </submittedName>
</protein>
<evidence type="ECO:0000256" key="2">
    <source>
        <dbReference type="ARBA" id="ARBA00022889"/>
    </source>
</evidence>
<gene>
    <name evidence="8" type="ORF">ACFOWE_02945</name>
</gene>
<name>A0ABV8HZ74_9ACTN</name>
<evidence type="ECO:0000313" key="9">
    <source>
        <dbReference type="Proteomes" id="UP001595850"/>
    </source>
</evidence>
<feature type="compositionally biased region" description="Basic residues" evidence="4">
    <location>
        <begin position="320"/>
        <end position="332"/>
    </location>
</feature>
<feature type="chain" id="PRO_5046359426" evidence="6">
    <location>
        <begin position="29"/>
        <end position="441"/>
    </location>
</feature>